<feature type="transmembrane region" description="Helical" evidence="1">
    <location>
        <begin position="114"/>
        <end position="137"/>
    </location>
</feature>
<accession>A0AAD4M4D2</accession>
<name>A0AAD4M4D2_9AGAM</name>
<organism evidence="2 3">
    <name type="scientific">Multifurca ochricompacta</name>
    <dbReference type="NCBI Taxonomy" id="376703"/>
    <lineage>
        <taxon>Eukaryota</taxon>
        <taxon>Fungi</taxon>
        <taxon>Dikarya</taxon>
        <taxon>Basidiomycota</taxon>
        <taxon>Agaricomycotina</taxon>
        <taxon>Agaricomycetes</taxon>
        <taxon>Russulales</taxon>
        <taxon>Russulaceae</taxon>
        <taxon>Multifurca</taxon>
    </lineage>
</organism>
<evidence type="ECO:0000313" key="3">
    <source>
        <dbReference type="Proteomes" id="UP001203297"/>
    </source>
</evidence>
<keyword evidence="1" id="KW-0472">Membrane</keyword>
<keyword evidence="1" id="KW-0812">Transmembrane</keyword>
<keyword evidence="1" id="KW-1133">Transmembrane helix</keyword>
<keyword evidence="3" id="KW-1185">Reference proteome</keyword>
<proteinExistence type="predicted"/>
<comment type="caution">
    <text evidence="2">The sequence shown here is derived from an EMBL/GenBank/DDBJ whole genome shotgun (WGS) entry which is preliminary data.</text>
</comment>
<dbReference type="EMBL" id="WTXG01000013">
    <property type="protein sequence ID" value="KAI0301674.1"/>
    <property type="molecule type" value="Genomic_DNA"/>
</dbReference>
<protein>
    <submittedName>
        <fullName evidence="2">Uncharacterized protein</fullName>
    </submittedName>
</protein>
<sequence length="154" mass="17655">MPSQVRVSRIKNESIFDFHFSLTRSARFCLIALESNLSDFLMTQKLAQPNEDSSSTYGCMKLCHTGTIQYWMTLTLIPYMLNAEYNGIFPRRMLPLPPTLSPTCGCRLPVPSNVYPSITGFILPVFVCLFSLLRWLVEDWTPGWTRSNDCDKIM</sequence>
<evidence type="ECO:0000313" key="2">
    <source>
        <dbReference type="EMBL" id="KAI0301674.1"/>
    </source>
</evidence>
<dbReference type="Proteomes" id="UP001203297">
    <property type="component" value="Unassembled WGS sequence"/>
</dbReference>
<evidence type="ECO:0000256" key="1">
    <source>
        <dbReference type="SAM" id="Phobius"/>
    </source>
</evidence>
<dbReference type="AlphaFoldDB" id="A0AAD4M4D2"/>
<gene>
    <name evidence="2" type="ORF">B0F90DRAFT_1716776</name>
</gene>
<reference evidence="2" key="1">
    <citation type="journal article" date="2022" name="New Phytol.">
        <title>Evolutionary transition to the ectomycorrhizal habit in the genomes of a hyperdiverse lineage of mushroom-forming fungi.</title>
        <authorList>
            <person name="Looney B."/>
            <person name="Miyauchi S."/>
            <person name="Morin E."/>
            <person name="Drula E."/>
            <person name="Courty P.E."/>
            <person name="Kohler A."/>
            <person name="Kuo A."/>
            <person name="LaButti K."/>
            <person name="Pangilinan J."/>
            <person name="Lipzen A."/>
            <person name="Riley R."/>
            <person name="Andreopoulos W."/>
            <person name="He G."/>
            <person name="Johnson J."/>
            <person name="Nolan M."/>
            <person name="Tritt A."/>
            <person name="Barry K.W."/>
            <person name="Grigoriev I.V."/>
            <person name="Nagy L.G."/>
            <person name="Hibbett D."/>
            <person name="Henrissat B."/>
            <person name="Matheny P.B."/>
            <person name="Labbe J."/>
            <person name="Martin F.M."/>
        </authorList>
    </citation>
    <scope>NUCLEOTIDE SEQUENCE</scope>
    <source>
        <strain evidence="2">BPL690</strain>
    </source>
</reference>